<dbReference type="SMART" id="SM00388">
    <property type="entry name" value="HisKA"/>
    <property type="match status" value="1"/>
</dbReference>
<evidence type="ECO:0000256" key="4">
    <source>
        <dbReference type="ARBA" id="ARBA00022679"/>
    </source>
</evidence>
<evidence type="ECO:0000313" key="11">
    <source>
        <dbReference type="EMBL" id="MPL64445.1"/>
    </source>
</evidence>
<feature type="transmembrane region" description="Helical" evidence="9">
    <location>
        <begin position="165"/>
        <end position="185"/>
    </location>
</feature>
<dbReference type="GO" id="GO:0005886">
    <property type="term" value="C:plasma membrane"/>
    <property type="evidence" value="ECO:0007669"/>
    <property type="project" value="TreeGrafter"/>
</dbReference>
<dbReference type="CDD" id="cd00130">
    <property type="entry name" value="PAS"/>
    <property type="match status" value="1"/>
</dbReference>
<evidence type="ECO:0000256" key="5">
    <source>
        <dbReference type="ARBA" id="ARBA00022777"/>
    </source>
</evidence>
<dbReference type="InterPro" id="IPR050351">
    <property type="entry name" value="BphY/WalK/GraS-like"/>
</dbReference>
<evidence type="ECO:0000256" key="8">
    <source>
        <dbReference type="SAM" id="Coils"/>
    </source>
</evidence>
<dbReference type="InterPro" id="IPR036890">
    <property type="entry name" value="HATPase_C_sf"/>
</dbReference>
<dbReference type="Pfam" id="PF00512">
    <property type="entry name" value="HisKA"/>
    <property type="match status" value="1"/>
</dbReference>
<evidence type="ECO:0000256" key="6">
    <source>
        <dbReference type="ARBA" id="ARBA00023012"/>
    </source>
</evidence>
<keyword evidence="4 11" id="KW-0808">Transferase</keyword>
<keyword evidence="7 9" id="KW-0472">Membrane</keyword>
<dbReference type="InterPro" id="IPR004358">
    <property type="entry name" value="Sig_transdc_His_kin-like_C"/>
</dbReference>
<dbReference type="AlphaFoldDB" id="A0A644TC02"/>
<keyword evidence="6" id="KW-0902">Two-component regulatory system</keyword>
<dbReference type="InterPro" id="IPR003660">
    <property type="entry name" value="HAMP_dom"/>
</dbReference>
<dbReference type="FunFam" id="3.30.565.10:FF:000006">
    <property type="entry name" value="Sensor histidine kinase WalK"/>
    <property type="match status" value="1"/>
</dbReference>
<reference evidence="11" key="1">
    <citation type="submission" date="2019-08" db="EMBL/GenBank/DDBJ databases">
        <authorList>
            <person name="Kucharzyk K."/>
            <person name="Murdoch R.W."/>
            <person name="Higgins S."/>
            <person name="Loffler F."/>
        </authorList>
    </citation>
    <scope>NUCLEOTIDE SEQUENCE</scope>
</reference>
<dbReference type="EMBL" id="VSSQ01000025">
    <property type="protein sequence ID" value="MPL64445.1"/>
    <property type="molecule type" value="Genomic_DNA"/>
</dbReference>
<evidence type="ECO:0000256" key="2">
    <source>
        <dbReference type="ARBA" id="ARBA00012438"/>
    </source>
</evidence>
<dbReference type="InterPro" id="IPR003594">
    <property type="entry name" value="HATPase_dom"/>
</dbReference>
<dbReference type="CDD" id="cd00082">
    <property type="entry name" value="HisKA"/>
    <property type="match status" value="1"/>
</dbReference>
<protein>
    <recommendedName>
        <fullName evidence="2">histidine kinase</fullName>
        <ecNumber evidence="2">2.7.13.3</ecNumber>
    </recommendedName>
</protein>
<evidence type="ECO:0000256" key="3">
    <source>
        <dbReference type="ARBA" id="ARBA00022553"/>
    </source>
</evidence>
<dbReference type="SMART" id="SM00387">
    <property type="entry name" value="HATPase_c"/>
    <property type="match status" value="1"/>
</dbReference>
<gene>
    <name evidence="11" type="primary">phoR_2</name>
    <name evidence="11" type="ORF">SDC9_10099</name>
</gene>
<dbReference type="PANTHER" id="PTHR45453:SF1">
    <property type="entry name" value="PHOSPHATE REGULON SENSOR PROTEIN PHOR"/>
    <property type="match status" value="1"/>
</dbReference>
<feature type="domain" description="Histidine kinase" evidence="10">
    <location>
        <begin position="389"/>
        <end position="607"/>
    </location>
</feature>
<organism evidence="11">
    <name type="scientific">bioreactor metagenome</name>
    <dbReference type="NCBI Taxonomy" id="1076179"/>
    <lineage>
        <taxon>unclassified sequences</taxon>
        <taxon>metagenomes</taxon>
        <taxon>ecological metagenomes</taxon>
    </lineage>
</organism>
<keyword evidence="9" id="KW-0812">Transmembrane</keyword>
<dbReference type="Pfam" id="PF02518">
    <property type="entry name" value="HATPase_c"/>
    <property type="match status" value="1"/>
</dbReference>
<dbReference type="GO" id="GO:0006355">
    <property type="term" value="P:regulation of DNA-templated transcription"/>
    <property type="evidence" value="ECO:0007669"/>
    <property type="project" value="InterPro"/>
</dbReference>
<dbReference type="PANTHER" id="PTHR45453">
    <property type="entry name" value="PHOSPHATE REGULON SENSOR PROTEIN PHOR"/>
    <property type="match status" value="1"/>
</dbReference>
<sequence length="612" mass="66643">MKTLFGKTLGSLLGLSLALCLVFALLSVTLIGQIHTEINDKALAETARLLSAYLPDPADAAELRRWAREAGGASSYRVTIVTSDGRVAADSKADPATMENHGDRPEIIQALSGFQARATRKSNTLGMEQRYIALPIKDGEGKIIAAFRLSLDTPAMESRLSELQFLLVTVIAFAAALAALVAVFLSRGITRPLGLLAAAAESVPRGERDAPGSRAGGRFELKDRRQLARSSREIRVLGEALDSMAGELSLRAESAEAKEREVEAILDGVSEAVLALDAHLNLRLANKAARQFFDFPQASDAGRKTKPCLLEISRSPALEEVARKALESSSAAEVDIELYRQGSQRSFRVLAAAYGMQSGSREPEGVVLVLNDLTVLRRLETIRRDFVANVSHELRTPVQLVKGFAETLLGGALEDPDKARRFSEIIGRNAARMERLIDDLLSLAKLEQQERESLETKSESLRELVLEAIASVEYAAMGKNLKLELDCPEDIRVEVNGGLIVQAVFNLLDNAVKYSPAESQVRIRARRIDSRLRIEVRDQGPGIPAAQLPRLFERFYRVDKARSREQGGTGLGLAIVRHIAEVHGGSVGVESWEGEGSLFWIELDANAGARLG</sequence>
<evidence type="ECO:0000256" key="1">
    <source>
        <dbReference type="ARBA" id="ARBA00000085"/>
    </source>
</evidence>
<comment type="catalytic activity">
    <reaction evidence="1">
        <text>ATP + protein L-histidine = ADP + protein N-phospho-L-histidine.</text>
        <dbReference type="EC" id="2.7.13.3"/>
    </reaction>
</comment>
<evidence type="ECO:0000256" key="7">
    <source>
        <dbReference type="ARBA" id="ARBA00023136"/>
    </source>
</evidence>
<keyword evidence="9" id="KW-1133">Transmembrane helix</keyword>
<feature type="coiled-coil region" evidence="8">
    <location>
        <begin position="430"/>
        <end position="464"/>
    </location>
</feature>
<dbReference type="Gene3D" id="1.10.287.130">
    <property type="match status" value="1"/>
</dbReference>
<proteinExistence type="predicted"/>
<dbReference type="FunFam" id="1.10.287.130:FF:000001">
    <property type="entry name" value="Two-component sensor histidine kinase"/>
    <property type="match status" value="1"/>
</dbReference>
<dbReference type="Gene3D" id="6.10.340.10">
    <property type="match status" value="1"/>
</dbReference>
<evidence type="ECO:0000259" key="10">
    <source>
        <dbReference type="PROSITE" id="PS50109"/>
    </source>
</evidence>
<dbReference type="SUPFAM" id="SSF55785">
    <property type="entry name" value="PYP-like sensor domain (PAS domain)"/>
    <property type="match status" value="1"/>
</dbReference>
<accession>A0A644TC02</accession>
<dbReference type="GO" id="GO:0016036">
    <property type="term" value="P:cellular response to phosphate starvation"/>
    <property type="evidence" value="ECO:0007669"/>
    <property type="project" value="TreeGrafter"/>
</dbReference>
<keyword evidence="3" id="KW-0597">Phosphoprotein</keyword>
<dbReference type="CDD" id="cd00075">
    <property type="entry name" value="HATPase"/>
    <property type="match status" value="1"/>
</dbReference>
<dbReference type="InterPro" id="IPR003661">
    <property type="entry name" value="HisK_dim/P_dom"/>
</dbReference>
<dbReference type="InterPro" id="IPR035965">
    <property type="entry name" value="PAS-like_dom_sf"/>
</dbReference>
<dbReference type="PRINTS" id="PR00344">
    <property type="entry name" value="BCTRLSENSOR"/>
</dbReference>
<evidence type="ECO:0000256" key="9">
    <source>
        <dbReference type="SAM" id="Phobius"/>
    </source>
</evidence>
<dbReference type="EC" id="2.7.13.3" evidence="2"/>
<dbReference type="InterPro" id="IPR013767">
    <property type="entry name" value="PAS_fold"/>
</dbReference>
<dbReference type="PROSITE" id="PS50109">
    <property type="entry name" value="HIS_KIN"/>
    <property type="match status" value="1"/>
</dbReference>
<keyword evidence="8" id="KW-0175">Coiled coil</keyword>
<dbReference type="InterPro" id="IPR000014">
    <property type="entry name" value="PAS"/>
</dbReference>
<dbReference type="Gene3D" id="3.30.450.20">
    <property type="entry name" value="PAS domain"/>
    <property type="match status" value="2"/>
</dbReference>
<dbReference type="InterPro" id="IPR036097">
    <property type="entry name" value="HisK_dim/P_sf"/>
</dbReference>
<name>A0A644TC02_9ZZZZ</name>
<dbReference type="Pfam" id="PF00672">
    <property type="entry name" value="HAMP"/>
    <property type="match status" value="1"/>
</dbReference>
<dbReference type="Pfam" id="PF00989">
    <property type="entry name" value="PAS"/>
    <property type="match status" value="1"/>
</dbReference>
<comment type="caution">
    <text evidence="11">The sequence shown here is derived from an EMBL/GenBank/DDBJ whole genome shotgun (WGS) entry which is preliminary data.</text>
</comment>
<keyword evidence="5" id="KW-0418">Kinase</keyword>
<dbReference type="GO" id="GO:0004721">
    <property type="term" value="F:phosphoprotein phosphatase activity"/>
    <property type="evidence" value="ECO:0007669"/>
    <property type="project" value="TreeGrafter"/>
</dbReference>
<dbReference type="GO" id="GO:0000155">
    <property type="term" value="F:phosphorelay sensor kinase activity"/>
    <property type="evidence" value="ECO:0007669"/>
    <property type="project" value="InterPro"/>
</dbReference>
<dbReference type="Gene3D" id="3.30.565.10">
    <property type="entry name" value="Histidine kinase-like ATPase, C-terminal domain"/>
    <property type="match status" value="1"/>
</dbReference>
<dbReference type="SUPFAM" id="SSF47384">
    <property type="entry name" value="Homodimeric domain of signal transducing histidine kinase"/>
    <property type="match status" value="1"/>
</dbReference>
<dbReference type="InterPro" id="IPR005467">
    <property type="entry name" value="His_kinase_dom"/>
</dbReference>
<dbReference type="SUPFAM" id="SSF55874">
    <property type="entry name" value="ATPase domain of HSP90 chaperone/DNA topoisomerase II/histidine kinase"/>
    <property type="match status" value="1"/>
</dbReference>
<feature type="transmembrane region" description="Helical" evidence="9">
    <location>
        <begin position="12"/>
        <end position="31"/>
    </location>
</feature>